<dbReference type="AlphaFoldDB" id="A0A922M8P7"/>
<accession>A0A922M8P7</accession>
<reference evidence="1" key="1">
    <citation type="journal article" date="2021" name="G3 (Bethesda)">
        <title>Genome and transcriptome analysis of the beet armyworm Spodoptera exigua reveals targets for pest control. .</title>
        <authorList>
            <person name="Simon S."/>
            <person name="Breeschoten T."/>
            <person name="Jansen H.J."/>
            <person name="Dirks R.P."/>
            <person name="Schranz M.E."/>
            <person name="Ros V.I.D."/>
        </authorList>
    </citation>
    <scope>NUCLEOTIDE SEQUENCE</scope>
    <source>
        <strain evidence="1">TB_SE_WUR_2020</strain>
    </source>
</reference>
<dbReference type="EMBL" id="JACEFF010000719">
    <property type="protein sequence ID" value="KAH9632234.1"/>
    <property type="molecule type" value="Genomic_DNA"/>
</dbReference>
<sequence length="172" mass="18032">MVGEKLSEGGEVSGFVHEYVYVFESGAPYSYGSSLRVIDNTALTPHTTTTIQPTHPHAEQQPTVPTVPLPAAAPAVTSIQSAINAMPIPQFLAGAARGTPGLKLRGVALFMNRETEKLGISFCVGSSRAGARIHISPGLAALINGSTTKASMKGSKYAALPQVEIDTHRCTM</sequence>
<evidence type="ECO:0000313" key="2">
    <source>
        <dbReference type="Proteomes" id="UP000814243"/>
    </source>
</evidence>
<comment type="caution">
    <text evidence="1">The sequence shown here is derived from an EMBL/GenBank/DDBJ whole genome shotgun (WGS) entry which is preliminary data.</text>
</comment>
<gene>
    <name evidence="1" type="ORF">HF086_002869</name>
</gene>
<name>A0A922M8P7_SPOEX</name>
<dbReference type="Proteomes" id="UP000814243">
    <property type="component" value="Unassembled WGS sequence"/>
</dbReference>
<proteinExistence type="predicted"/>
<protein>
    <submittedName>
        <fullName evidence="1">Uncharacterized protein</fullName>
    </submittedName>
</protein>
<organism evidence="1 2">
    <name type="scientific">Spodoptera exigua</name>
    <name type="common">Beet armyworm</name>
    <name type="synonym">Noctua fulgens</name>
    <dbReference type="NCBI Taxonomy" id="7107"/>
    <lineage>
        <taxon>Eukaryota</taxon>
        <taxon>Metazoa</taxon>
        <taxon>Ecdysozoa</taxon>
        <taxon>Arthropoda</taxon>
        <taxon>Hexapoda</taxon>
        <taxon>Insecta</taxon>
        <taxon>Pterygota</taxon>
        <taxon>Neoptera</taxon>
        <taxon>Endopterygota</taxon>
        <taxon>Lepidoptera</taxon>
        <taxon>Glossata</taxon>
        <taxon>Ditrysia</taxon>
        <taxon>Noctuoidea</taxon>
        <taxon>Noctuidae</taxon>
        <taxon>Amphipyrinae</taxon>
        <taxon>Spodoptera</taxon>
    </lineage>
</organism>
<evidence type="ECO:0000313" key="1">
    <source>
        <dbReference type="EMBL" id="KAH9632234.1"/>
    </source>
</evidence>